<name>A0A7T4QZ00_9GAMM</name>
<dbReference type="CDD" id="cd11035">
    <property type="entry name" value="P450cam-like"/>
    <property type="match status" value="1"/>
</dbReference>
<dbReference type="GO" id="GO:0020037">
    <property type="term" value="F:heme binding"/>
    <property type="evidence" value="ECO:0007669"/>
    <property type="project" value="InterPro"/>
</dbReference>
<keyword evidence="2" id="KW-0408">Iron</keyword>
<evidence type="ECO:0000256" key="2">
    <source>
        <dbReference type="RuleBase" id="RU000461"/>
    </source>
</evidence>
<dbReference type="GO" id="GO:0005506">
    <property type="term" value="F:iron ion binding"/>
    <property type="evidence" value="ECO:0007669"/>
    <property type="project" value="InterPro"/>
</dbReference>
<accession>A0A7T4QZ00</accession>
<dbReference type="GO" id="GO:0016705">
    <property type="term" value="F:oxidoreductase activity, acting on paired donors, with incorporation or reduction of molecular oxygen"/>
    <property type="evidence" value="ECO:0007669"/>
    <property type="project" value="InterPro"/>
</dbReference>
<protein>
    <submittedName>
        <fullName evidence="3">Cytochrome P450</fullName>
    </submittedName>
</protein>
<keyword evidence="2" id="KW-0349">Heme</keyword>
<dbReference type="PANTHER" id="PTHR46696">
    <property type="entry name" value="P450, PUTATIVE (EUROFUNG)-RELATED"/>
    <property type="match status" value="1"/>
</dbReference>
<proteinExistence type="inferred from homology"/>
<dbReference type="AlphaFoldDB" id="A0A7T4QZ00"/>
<dbReference type="KEGG" id="snan:I6N98_13150"/>
<evidence type="ECO:0000256" key="1">
    <source>
        <dbReference type="ARBA" id="ARBA00010617"/>
    </source>
</evidence>
<dbReference type="InterPro" id="IPR001128">
    <property type="entry name" value="Cyt_P450"/>
</dbReference>
<dbReference type="InterPro" id="IPR002397">
    <property type="entry name" value="Cyt_P450_B"/>
</dbReference>
<evidence type="ECO:0000313" key="4">
    <source>
        <dbReference type="Proteomes" id="UP000596063"/>
    </source>
</evidence>
<reference evidence="3 4" key="1">
    <citation type="submission" date="2020-12" db="EMBL/GenBank/DDBJ databases">
        <authorList>
            <person name="Shan Y."/>
        </authorList>
    </citation>
    <scope>NUCLEOTIDE SEQUENCE [LARGE SCALE GENOMIC DNA]</scope>
    <source>
        <strain evidence="4">csc3.9</strain>
    </source>
</reference>
<dbReference type="GO" id="GO:0004497">
    <property type="term" value="F:monooxygenase activity"/>
    <property type="evidence" value="ECO:0007669"/>
    <property type="project" value="UniProtKB-KW"/>
</dbReference>
<dbReference type="EMBL" id="CP066167">
    <property type="protein sequence ID" value="QQD17307.1"/>
    <property type="molecule type" value="Genomic_DNA"/>
</dbReference>
<comment type="similarity">
    <text evidence="1 2">Belongs to the cytochrome P450 family.</text>
</comment>
<keyword evidence="2" id="KW-0560">Oxidoreductase</keyword>
<dbReference type="InterPro" id="IPR017972">
    <property type="entry name" value="Cyt_P450_CS"/>
</dbReference>
<dbReference type="SUPFAM" id="SSF48264">
    <property type="entry name" value="Cytochrome P450"/>
    <property type="match status" value="1"/>
</dbReference>
<dbReference type="PANTHER" id="PTHR46696:SF6">
    <property type="entry name" value="P450, PUTATIVE (EUROFUNG)-RELATED"/>
    <property type="match status" value="1"/>
</dbReference>
<dbReference type="RefSeq" id="WP_198568809.1">
    <property type="nucleotide sequence ID" value="NZ_CP066167.1"/>
</dbReference>
<dbReference type="Proteomes" id="UP000596063">
    <property type="component" value="Chromosome"/>
</dbReference>
<keyword evidence="2" id="KW-0479">Metal-binding</keyword>
<dbReference type="PRINTS" id="PR00385">
    <property type="entry name" value="P450"/>
</dbReference>
<evidence type="ECO:0000313" key="3">
    <source>
        <dbReference type="EMBL" id="QQD17307.1"/>
    </source>
</evidence>
<dbReference type="Pfam" id="PF00067">
    <property type="entry name" value="p450"/>
    <property type="match status" value="1"/>
</dbReference>
<dbReference type="PROSITE" id="PS00086">
    <property type="entry name" value="CYTOCHROME_P450"/>
    <property type="match status" value="1"/>
</dbReference>
<dbReference type="InterPro" id="IPR036396">
    <property type="entry name" value="Cyt_P450_sf"/>
</dbReference>
<dbReference type="PRINTS" id="PR00359">
    <property type="entry name" value="BP450"/>
</dbReference>
<dbReference type="Gene3D" id="1.10.630.10">
    <property type="entry name" value="Cytochrome P450"/>
    <property type="match status" value="1"/>
</dbReference>
<gene>
    <name evidence="3" type="ORF">I6N98_13150</name>
</gene>
<sequence>MSIFNKQLPPVPDHVPTNLVYEFDIFSDSARGGDVHASHKALHGSAPDIFYTPHNGGHWIATRMEDVRDIMQTPELFSSHKAPFSPDVGKLGLSLPPQDMDRPDHTLYRQLLMKFLSPQRVVQLEGQVRALAVGLIEDVKPKGGCEFMSSVSVPIPVKTFMGLMHMDLNRYEEFVRWANGILASDTMLKRLLPFIRMRFYLKSLIRQRIKQPSDDPVSILLASEVNGEELSHKRVLEMCNLLFLAGLDTVTNAMTFSIKHLAENPEFQQQLRDNPDQIPAAVEELLRRYAFPNIPRRVTEDTEFKGVTMRGGDRIICSLAAANNDDRALENPHHVDLDRPKFRHMAFNGGPHNCAGATLARLELRVFLQEWLARIPPFSVKEGFKPEVRGGAVMAMESLELRW</sequence>
<organism evidence="3 4">
    <name type="scientific">Spongiibacter nanhainus</name>
    <dbReference type="NCBI Taxonomy" id="2794344"/>
    <lineage>
        <taxon>Bacteria</taxon>
        <taxon>Pseudomonadati</taxon>
        <taxon>Pseudomonadota</taxon>
        <taxon>Gammaproteobacteria</taxon>
        <taxon>Cellvibrionales</taxon>
        <taxon>Spongiibacteraceae</taxon>
        <taxon>Spongiibacter</taxon>
    </lineage>
</organism>
<keyword evidence="4" id="KW-1185">Reference proteome</keyword>
<keyword evidence="2" id="KW-0503">Monooxygenase</keyword>